<proteinExistence type="predicted"/>
<accession>A0A8T3VMF0</accession>
<dbReference type="InterPro" id="IPR032109">
    <property type="entry name" value="Big_3_5"/>
</dbReference>
<name>A0A8T3VMF0_9EURY</name>
<evidence type="ECO:0000313" key="3">
    <source>
        <dbReference type="Proteomes" id="UP000713479"/>
    </source>
</evidence>
<comment type="caution">
    <text evidence="2">The sequence shown here is derived from an EMBL/GenBank/DDBJ whole genome shotgun (WGS) entry which is preliminary data.</text>
</comment>
<evidence type="ECO:0000259" key="1">
    <source>
        <dbReference type="Pfam" id="PF16640"/>
    </source>
</evidence>
<protein>
    <recommendedName>
        <fullName evidence="1">Bacterial Ig-like domain-containing protein</fullName>
    </recommendedName>
</protein>
<sequence length="3617" mass="386710">MSVTDAAFVVSKGTNNAELDIASETTLPDKVTVSIRNAVAGDYVVVLNDTANTEVKITVDSTGSASKDVAVPAGSYKATLSWTNDNYSDVNDETTFKVVKDVNAVVISSSGATYPGEVTINVAADVDGDYVVVLNDTAKTKVTVTVSSGSGSKSVKLAASSYKASTVSNPDGDNYELSVTDAAFVVSKGTNNAELDIASETTLPDKVTVSIRNAVAGDYVVVLNDTANTEVKITVDSTGSASKDVALAVGSYKATLSWTNENYSDVNKEVEFNVLEEKKLVIIWDNQHSQGQDKITCDDEYVISSIYYAIDSSIYNNFATLSIYVDDELYSGPAYGSGQSYYIYLYNNKISFDKPGLHTISVLYSSTENYWSNVLTYEVSQAEKHETNLTISDYDTGATGIVNKFIGNLSILINLSSIELGDSISNYFVTEGVQDYVTLYQVTESGSHELGTLKLNENGLANAIIPVSSEGWYNFTVSYAGNTKGLLASESNVISFYVTEEETILDIIKVVMQDTVYPNNATGTVYASEKGIYIVTVGDKDYEVNVTGDSKEFTVDLLPADEYNGTVISKEYPNNSNSTTLTVNKGSATVSVSVEDVVYPGEVNVIVESPIDDTYTVMVNTTSVSVEVKNGRGNKTIKLDAGSYNANVAYDNANYDLTINNDDFTVNQGEIELKIDIHNVNPSVNVTGTVYASVDGNYNVTIGNNKAISVAVNGGSGTFDAGKFIIGEYDATVEFAGNTNYKANSNDTSFEVSLDVTEFTVDASPSAINYTESAEIIYSLPEGVTGTIEFTYNNKTEKINVGEKLILNDLDAGNYTIMAKYSGNSPNATAQTTLTVNPIKKTAKVTVNDVTYPSEATVIVEADVDGLYTVDINGNKVSVNVVGGKGNATITLSAGDYDTSSSFGDSNYDVDITEAEFSVGKAANNAELVIASETELPEKVVVSVSNAAPGKYTVSFNDSSIASVELTVGDSGSASKEVAVPAGQYKATLSYSDDNYADVNKDVTFKVLEKQEEEQSSDVFKIRDSAYPSQSVIMFDDQGVALIQYRLDVTNFNGLITIYCNDVEVWNSSATTIVDGGQFTSIGGQFSLSPGTWKFYAKYTSEGFSVFSPAYDETSNSITYVVSGEPVVAHETNIRIYEDITEKTGIIERTPGNLTVIVKLSCDDVDNISEYLTYDSQGNVLDEFTATLIYPDGSEASGSAKLDKNGMSYITIPATSEGWYNVSVSYKGNIKGLQASESNVISFHVTEEETILDIIKVVMQDTVYPNNATGIVYASEKGIYIVTVGDKDYEVNVTGDSKEFTVDLLPADEYNGTVISKEYPNNSNSTTLTVNKGSATVSVSVEDVVYPGEVNVIVESPIDDTYTVMVNTTSVSVEVKNGRGNKTIKLDAGSYNANVVYDNANYDLTINNDDFTVNQGEITLKVDIHNVNPSVNVTGTVYASVDGTYKVTVGGNAPMDVIVKGGSGAFDAGKFAIGNYSATVEFAGNANYKANSNDTSFEVSLDVTEFTVEASPSAINYTESAEIIYSLPEGVTGIIEFTYNNKTEKINVGEKLILDDLDAGTYTIIAKYSGNSPSATAQTTLTVNPIKKTAKVIVDDVTYPQIVTVNVEADVDGVYTVDINGNKVSVNVVGGKGSATINLSVGDYDTSSSFGDANYDMAITEAEFSVAKAANNAELVIASETELPEKVVVSVSNAAPGKYTVSFNDSSIASVELTVGDSGSASKEVAVPAGQYKATLSYSDDNYADVNKDVTFKVLEKQEEEQSSDVFKIRDSAYPSQSVIMFDDQGVALIQYRLDVTNFNGLITIYCNDVEVWNSSATTIVDGGQFTSIGGQFSLSPGTWKFYAKYTSEGFSVFSPAYDETSNSITYVVSGEPVVAHETNIRIYEDITEKTGIIERTPGNLTVIVKLSCDDVDNISEYLTYDSQGNVLDEFTATLIYPDGSKASGSAKLDKNGMSYITIPATVEGWYNVSVSYKGNIKGLQASESNVISFHVTEKIVTLDEIRVEIDDSTYPNVSKGTVYASEDGIYIVTVGDKDYAVSVSNGNGEFSLDVLDVGSYNATVTSKSYPNNSNKTTFEITQGILDDLRIEVQDTNPSVNVTGIVYAGIDGTYKVTVGGNAPMDVIVKGGSGAFDAGKFAIGNYSATVEFAGNANYKANSNDTSFEVSLDVTEFTVEASPSAINYTESAEIIYSLPEGVTGIIEFTYNNKTEKINVGEKLILDDLDAGTYTIIAKYSGNSPSATAQTTLTVNPIKKTAKVIVDDVTYLQIVTVSVEADVDGVYTVDINGNKVSVNVVGGKGNNTVNLPAGDYKTKTTFDNANYDLTISEDEFKVSPEVSSSVIQIRDKNYPNNATIYLKTGDLAVIEYILNDTSSFSYFGKIELYMNDVYTGKSISMTEIVHGSYSYFIDFTATEANTYTVNVIYSYEMMSSDTQTSNTITYVFAGSGEDNVTDDTYETGLSLVDVYNSGEVIRLNVGDNMSIAAVLSSDALGNSISNYVGSDETIKLYAYNEDTGEFDIFMGSLPVNFVSTESRKGLTAVINEPGWYNFTAVYEGNAKLNGSTSNVLAYYFAAEENTTDDNVTDDNLTDSSISIDVSPVSVVVGEDVVVDYNLTDGASGTITFFDGSDVLGTVNVGEKFVVNNLTEGIHSIYAQYNGDDKFNVSSSNIVSVEVKSKGNESGDNETYATELSLIDVYNSGSIIRLNVGDNMSIAAVLSSDSLGDKISENVGSDEVISLYAYNEESGKFDILIGKLPINFNSDDLKRGLTAIINEPGWYNFTAVYEGNAKLNGSTSNVLAYYFAAEENTTDDNVTDDNLTDSSISIDVSPVSVVVGEDVVVDYNLTDGASGTITFFDGSDVLGTVNVGDKFVVNNLTEGFHFITATYNGDDKFNVSSSNVVAIEVKSKGNESDENVTDKTVPEMNVTAPESIVDGENATVVVSLPEDASGTVSVGDVTVPVVNGTAVVSVPGLAVGNNTLPVVYSGDDKYNPAETNVTVSVNPKEEPVPSKENATMDISADPITEGENATVVVSLPEDASGTVSVGDVTVPVVNGTAVVSVPGLAVGNNTLPVVYSGDDKYNPAETNVTVSVNPKEEPVPSKENATMDISADPITEGENATVVVSLPEDASGTVSVGDVTVPVVNGTAVVSVPGLAVGNNTLPVVYSGDDKYESATSNVTVCVAPKDEPVPSKENATVDINADDITEGENATIEVTLPEDATGNVTAVVDGKNYTAPVKDGKATLNIPGLSAGNYTVPVTYSGDDKYNPVTKDVAVAVDEDVYEIVSAPDVVKYFKGPERFVVNVSDSKGNPIANKSVSITINGVTYNRTTGEDGIASIALGLPSGEYNVTVAVGNDTINSKVTVLTTVNGTDVVKVFRNGTQYYATFRDSEGNYLKEGTTVRFNIHGVMYDRQVGENGLARLNINLEAGDYIITAINPETDEMSSNNITVISRLIENRDITKYYRNATQYTVKVIGDDGNPVGAGENVIFNIHGVFYTRQTNESGIVKLNINLESGDYIITAEYKECRVSNDIHVLPVLTASDLTKTYGTSDQFVATLLDGQGNPYSEQRVQFNINGVFYYRYTDSEGHAKLNINLMPGEYIITSSYNGCNIANTVKVNA</sequence>
<feature type="domain" description="Bacterial Ig-like" evidence="1">
    <location>
        <begin position="3201"/>
        <end position="3274"/>
    </location>
</feature>
<gene>
    <name evidence="2" type="ORF">E7Z74_07545</name>
</gene>
<reference evidence="2" key="1">
    <citation type="submission" date="2019-04" db="EMBL/GenBank/DDBJ databases">
        <title>Evolution of Biomass-Degrading Anaerobic Consortia Revealed by Metagenomics.</title>
        <authorList>
            <person name="Peng X."/>
        </authorList>
    </citation>
    <scope>NUCLEOTIDE SEQUENCE</scope>
    <source>
        <strain evidence="2">SIG13</strain>
    </source>
</reference>
<dbReference type="Gene3D" id="2.60.40.10">
    <property type="entry name" value="Immunoglobulins"/>
    <property type="match status" value="4"/>
</dbReference>
<dbReference type="EMBL" id="SUTF01000008">
    <property type="protein sequence ID" value="MBE6511100.1"/>
    <property type="molecule type" value="Genomic_DNA"/>
</dbReference>
<evidence type="ECO:0000313" key="2">
    <source>
        <dbReference type="EMBL" id="MBE6511100.1"/>
    </source>
</evidence>
<feature type="domain" description="Bacterial Ig-like" evidence="1">
    <location>
        <begin position="2824"/>
        <end position="2901"/>
    </location>
</feature>
<dbReference type="Proteomes" id="UP000713479">
    <property type="component" value="Unassembled WGS sequence"/>
</dbReference>
<dbReference type="Pfam" id="PF16640">
    <property type="entry name" value="Big_3_5"/>
    <property type="match status" value="3"/>
</dbReference>
<dbReference type="InterPro" id="IPR013783">
    <property type="entry name" value="Ig-like_fold"/>
</dbReference>
<feature type="domain" description="Bacterial Ig-like" evidence="1">
    <location>
        <begin position="2594"/>
        <end position="2671"/>
    </location>
</feature>
<organism evidence="2 3">
    <name type="scientific">Methanobrevibacter millerae</name>
    <dbReference type="NCBI Taxonomy" id="230361"/>
    <lineage>
        <taxon>Archaea</taxon>
        <taxon>Methanobacteriati</taxon>
        <taxon>Methanobacteriota</taxon>
        <taxon>Methanomada group</taxon>
        <taxon>Methanobacteria</taxon>
        <taxon>Methanobacteriales</taxon>
        <taxon>Methanobacteriaceae</taxon>
        <taxon>Methanobrevibacter</taxon>
    </lineage>
</organism>